<dbReference type="GO" id="GO:0009254">
    <property type="term" value="P:peptidoglycan turnover"/>
    <property type="evidence" value="ECO:0007669"/>
    <property type="project" value="TreeGrafter"/>
</dbReference>
<dbReference type="InterPro" id="IPR050226">
    <property type="entry name" value="NagZ_Beta-hexosaminidase"/>
</dbReference>
<dbReference type="PANTHER" id="PTHR30480">
    <property type="entry name" value="BETA-HEXOSAMINIDASE-RELATED"/>
    <property type="match status" value="1"/>
</dbReference>
<dbReference type="EMBL" id="VDFQ02000005">
    <property type="protein sequence ID" value="KAA1420447.1"/>
    <property type="molecule type" value="Genomic_DNA"/>
</dbReference>
<evidence type="ECO:0000256" key="1">
    <source>
        <dbReference type="ARBA" id="ARBA00005336"/>
    </source>
</evidence>
<gene>
    <name evidence="5" type="ORF">FE697_015895</name>
</gene>
<dbReference type="InterPro" id="IPR001764">
    <property type="entry name" value="Glyco_hydro_3_N"/>
</dbReference>
<dbReference type="Proteomes" id="UP000307768">
    <property type="component" value="Unassembled WGS sequence"/>
</dbReference>
<dbReference type="Gene3D" id="3.20.20.300">
    <property type="entry name" value="Glycoside hydrolase, family 3, N-terminal domain"/>
    <property type="match status" value="1"/>
</dbReference>
<evidence type="ECO:0000259" key="4">
    <source>
        <dbReference type="Pfam" id="PF00933"/>
    </source>
</evidence>
<reference evidence="5 6" key="1">
    <citation type="submission" date="2019-09" db="EMBL/GenBank/DDBJ databases">
        <title>Mumia zhuanghuii sp. nov. isolated from the intestinal contents of plateau pika (Ochotona curzoniae) in the Qinghai-Tibet plateau of China.</title>
        <authorList>
            <person name="Tian Z."/>
        </authorList>
    </citation>
    <scope>NUCLEOTIDE SEQUENCE [LARGE SCALE GENOMIC DNA]</scope>
    <source>
        <strain evidence="6">350</strain>
    </source>
</reference>
<accession>A0A5Q6RR07</accession>
<dbReference type="SUPFAM" id="SSF51445">
    <property type="entry name" value="(Trans)glycosidases"/>
    <property type="match status" value="1"/>
</dbReference>
<protein>
    <submittedName>
        <fullName evidence="5">Glycoside hydrolase family 3 protein</fullName>
    </submittedName>
</protein>
<dbReference type="InterPro" id="IPR036962">
    <property type="entry name" value="Glyco_hydro_3_N_sf"/>
</dbReference>
<evidence type="ECO:0000256" key="3">
    <source>
        <dbReference type="ARBA" id="ARBA00023295"/>
    </source>
</evidence>
<proteinExistence type="inferred from homology"/>
<dbReference type="PROSITE" id="PS00775">
    <property type="entry name" value="GLYCOSYL_HYDROL_F3"/>
    <property type="match status" value="1"/>
</dbReference>
<evidence type="ECO:0000313" key="6">
    <source>
        <dbReference type="Proteomes" id="UP000307768"/>
    </source>
</evidence>
<organism evidence="5 6">
    <name type="scientific">Mumia zhuanghuii</name>
    <dbReference type="NCBI Taxonomy" id="2585211"/>
    <lineage>
        <taxon>Bacteria</taxon>
        <taxon>Bacillati</taxon>
        <taxon>Actinomycetota</taxon>
        <taxon>Actinomycetes</taxon>
        <taxon>Propionibacteriales</taxon>
        <taxon>Nocardioidaceae</taxon>
        <taxon>Mumia</taxon>
    </lineage>
</organism>
<comment type="similarity">
    <text evidence="1">Belongs to the glycosyl hydrolase 3 family.</text>
</comment>
<dbReference type="InterPro" id="IPR019800">
    <property type="entry name" value="Glyco_hydro_3_AS"/>
</dbReference>
<evidence type="ECO:0000313" key="5">
    <source>
        <dbReference type="EMBL" id="KAA1420447.1"/>
    </source>
</evidence>
<name>A0A5Q6RR07_9ACTN</name>
<dbReference type="Pfam" id="PF00933">
    <property type="entry name" value="Glyco_hydro_3"/>
    <property type="match status" value="1"/>
</dbReference>
<sequence>MTADVAVRRSAHRVVLGAFEGTEVPAWLPGLVEDGLGGICLYGNNLTADPADVVALAQALSLAAPSLVLTLDEEGGDVTRLDYATGSPYPGNAVLGRADDLATTTAVAAAIGAELKSAGIWLDLAPDADINSNPRNPVIGTRSFGADTALVARHTAAWVRGLQGQGVAACVKHFPGHGDTAADSHLALPRVDADLDTLRTRELVPFVAAIEAGAATIMTSHIVLSALDPFLPATLSPAILTGLLRDELGFDGVIVTDALDMAGASATIGIPAAAVASLAAGADLLCIGPSLRGRGADDILDVVEAVVAAVEDGTLSAARLHDAAGRVDALAATYATGQVPADPSVVEAGLVAGRRAAAEAVDAIDTLPAGTPLVVRLDTGSNMAVGDAAWGELGLPGATVLTVTDDAPVIDELVGHDGPVVVVARAAAADPRAWDWLTALVAARPDTLLVELGWPSPEVEALPHVVRGWGSALPPSRAVGEAILAASAPASGATPGPTGEGR</sequence>
<keyword evidence="3" id="KW-0326">Glycosidase</keyword>
<evidence type="ECO:0000256" key="2">
    <source>
        <dbReference type="ARBA" id="ARBA00022801"/>
    </source>
</evidence>
<dbReference type="OrthoDB" id="9805821at2"/>
<dbReference type="PANTHER" id="PTHR30480:SF16">
    <property type="entry name" value="GLYCOSIDE HYDROLASE FAMILY 3 DOMAIN PROTEIN"/>
    <property type="match status" value="1"/>
</dbReference>
<comment type="caution">
    <text evidence="5">The sequence shown here is derived from an EMBL/GenBank/DDBJ whole genome shotgun (WGS) entry which is preliminary data.</text>
</comment>
<feature type="domain" description="Glycoside hydrolase family 3 N-terminal" evidence="4">
    <location>
        <begin position="33"/>
        <end position="328"/>
    </location>
</feature>
<keyword evidence="2 5" id="KW-0378">Hydrolase</keyword>
<dbReference type="RefSeq" id="WP_149770616.1">
    <property type="nucleotide sequence ID" value="NZ_VDFQ02000005.1"/>
</dbReference>
<dbReference type="AlphaFoldDB" id="A0A5Q6RR07"/>
<dbReference type="GO" id="GO:0004553">
    <property type="term" value="F:hydrolase activity, hydrolyzing O-glycosyl compounds"/>
    <property type="evidence" value="ECO:0007669"/>
    <property type="project" value="InterPro"/>
</dbReference>
<dbReference type="GO" id="GO:0005975">
    <property type="term" value="P:carbohydrate metabolic process"/>
    <property type="evidence" value="ECO:0007669"/>
    <property type="project" value="InterPro"/>
</dbReference>
<dbReference type="InterPro" id="IPR017853">
    <property type="entry name" value="GH"/>
</dbReference>